<feature type="compositionally biased region" description="Low complexity" evidence="1">
    <location>
        <begin position="154"/>
        <end position="164"/>
    </location>
</feature>
<accession>A0AAD5M788</accession>
<evidence type="ECO:0008006" key="4">
    <source>
        <dbReference type="Google" id="ProtNLM"/>
    </source>
</evidence>
<feature type="region of interest" description="Disordered" evidence="1">
    <location>
        <begin position="427"/>
        <end position="448"/>
    </location>
</feature>
<name>A0AAD5M788_PYTIN</name>
<evidence type="ECO:0000313" key="2">
    <source>
        <dbReference type="EMBL" id="KAJ0407163.1"/>
    </source>
</evidence>
<proteinExistence type="predicted"/>
<gene>
    <name evidence="2" type="ORF">P43SY_001121</name>
</gene>
<organism evidence="2 3">
    <name type="scientific">Pythium insidiosum</name>
    <name type="common">Pythiosis disease agent</name>
    <dbReference type="NCBI Taxonomy" id="114742"/>
    <lineage>
        <taxon>Eukaryota</taxon>
        <taxon>Sar</taxon>
        <taxon>Stramenopiles</taxon>
        <taxon>Oomycota</taxon>
        <taxon>Peronosporomycetes</taxon>
        <taxon>Pythiales</taxon>
        <taxon>Pythiaceae</taxon>
        <taxon>Pythium</taxon>
    </lineage>
</organism>
<dbReference type="EMBL" id="JAKCXM010000024">
    <property type="protein sequence ID" value="KAJ0407163.1"/>
    <property type="molecule type" value="Genomic_DNA"/>
</dbReference>
<feature type="region of interest" description="Disordered" evidence="1">
    <location>
        <begin position="145"/>
        <end position="182"/>
    </location>
</feature>
<evidence type="ECO:0000313" key="3">
    <source>
        <dbReference type="Proteomes" id="UP001209570"/>
    </source>
</evidence>
<keyword evidence="3" id="KW-1185">Reference proteome</keyword>
<sequence>MVRMRFHYPPATPATVPQRFAVHTRVANPLEGRTGQITSFDAVRGIYRLVWHDGHSEDVADADVDRFVIREASSTKVNDRADDDGDSDPHQLLGHPVWTVLTSYDGSERVAEGSVSAYLPDVQRYRVIFPNGFCEDWGVELTRERTKRPHAASEEQSSGSSQPQQKKRKTVPSPADEVARPLNSEAFPSRTAAYAILRKVLRAILAQDTVKQLRSEKQLLLLKNEDVKPKKALEGFVEADGLRLLHRVLVVWMKKTETHPGAMLVLKILAALPGVTAEAVLASEIGKTLRGLVRVSQELDHVDPALGDLASWVIRTWQRQVLPKANTSSALALAKQRAIDAKSVLPPLFVPGARADKTLRERADRTAQLRQLMSADEMPIAKAANGMPTDELEPFVLVNYNSLGSRDKQRPARRVIHIESLVERVHKRQEEQWEDDTENAKKTDASASAGVDVGRLRFGRPQVVQYNPHVATVRMLATARTLHQSQRATDNVNGEDEDLADEDEEAAKRTLPRPNKLSAPVKSILKLRDEVLVPPNQIVWT</sequence>
<feature type="compositionally biased region" description="Polar residues" evidence="1">
    <location>
        <begin position="483"/>
        <end position="492"/>
    </location>
</feature>
<reference evidence="2" key="1">
    <citation type="submission" date="2021-12" db="EMBL/GenBank/DDBJ databases">
        <title>Prjna785345.</title>
        <authorList>
            <person name="Rujirawat T."/>
            <person name="Krajaejun T."/>
        </authorList>
    </citation>
    <scope>NUCLEOTIDE SEQUENCE</scope>
    <source>
        <strain evidence="2">Pi057C3</strain>
    </source>
</reference>
<dbReference type="Proteomes" id="UP001209570">
    <property type="component" value="Unassembled WGS sequence"/>
</dbReference>
<evidence type="ECO:0000256" key="1">
    <source>
        <dbReference type="SAM" id="MobiDB-lite"/>
    </source>
</evidence>
<dbReference type="AlphaFoldDB" id="A0AAD5M788"/>
<feature type="region of interest" description="Disordered" evidence="1">
    <location>
        <begin position="483"/>
        <end position="514"/>
    </location>
</feature>
<protein>
    <recommendedName>
        <fullName evidence="4">TFIIS N-terminal domain-containing protein</fullName>
    </recommendedName>
</protein>
<comment type="caution">
    <text evidence="2">The sequence shown here is derived from an EMBL/GenBank/DDBJ whole genome shotgun (WGS) entry which is preliminary data.</text>
</comment>
<feature type="compositionally biased region" description="Acidic residues" evidence="1">
    <location>
        <begin position="493"/>
        <end position="505"/>
    </location>
</feature>